<sequence length="311" mass="35356">MNSFPIRREETQKVQTASWAIGRGAEPIKIERLDCEPGFAIVKSCSKSNDILTEYSDHEGSERQLIITFGLSGESDFTDARGETLPFNENFTTVSVFQSGHGERRYSAGPKVEQLRLVVAESALINLVGEQRSECILGEPLRTGESFRMLGYEPSRSSPHLHFFRSSTLGDKQSGLNQRIHALSLLSEQLTHYVPQERRSDRITERDLESVSRIDAYMRANLDRPINNAYLCSVLGISEYKLKACFRQIYNTSPAQHLLEMRMRKAWELLESGYQVAEAAYRVGYMHPSNFSSAFTRFFNCPPKSVRYCLS</sequence>
<protein>
    <submittedName>
        <fullName evidence="4">Helix-turn-helix transcriptional regulator</fullName>
    </submittedName>
</protein>
<evidence type="ECO:0000313" key="5">
    <source>
        <dbReference type="Proteomes" id="UP000598488"/>
    </source>
</evidence>
<keyword evidence="2" id="KW-0804">Transcription</keyword>
<dbReference type="RefSeq" id="WP_199463609.1">
    <property type="nucleotide sequence ID" value="NZ_JAEMUH010000015.1"/>
</dbReference>
<dbReference type="Gene3D" id="1.10.10.60">
    <property type="entry name" value="Homeodomain-like"/>
    <property type="match status" value="1"/>
</dbReference>
<dbReference type="Proteomes" id="UP000598488">
    <property type="component" value="Unassembled WGS sequence"/>
</dbReference>
<reference evidence="4 5" key="1">
    <citation type="submission" date="2020-12" db="EMBL/GenBank/DDBJ databases">
        <title>Comparative genome analysis of fungal antagonists Marinomonas ostreistagni 398 and M. spartinae 468.</title>
        <authorList>
            <person name="Fields J.L."/>
            <person name="Mavrodi O.V."/>
            <person name="Biber P.D."/>
            <person name="Indest K.J."/>
            <person name="Mavrodi D.V."/>
        </authorList>
    </citation>
    <scope>NUCLEOTIDE SEQUENCE [LARGE SCALE GENOMIC DNA]</scope>
    <source>
        <strain evidence="4 5">USM7</strain>
    </source>
</reference>
<dbReference type="PANTHER" id="PTHR47893">
    <property type="entry name" value="REGULATORY PROTEIN PCHR"/>
    <property type="match status" value="1"/>
</dbReference>
<keyword evidence="5" id="KW-1185">Reference proteome</keyword>
<name>A0ABS0ZFS5_9GAMM</name>
<dbReference type="SMART" id="SM00342">
    <property type="entry name" value="HTH_ARAC"/>
    <property type="match status" value="1"/>
</dbReference>
<comment type="caution">
    <text evidence="4">The sequence shown here is derived from an EMBL/GenBank/DDBJ whole genome shotgun (WGS) entry which is preliminary data.</text>
</comment>
<dbReference type="SUPFAM" id="SSF46689">
    <property type="entry name" value="Homeodomain-like"/>
    <property type="match status" value="2"/>
</dbReference>
<organism evidence="4 5">
    <name type="scientific">Marinomonas ostreistagni</name>
    <dbReference type="NCBI Taxonomy" id="359209"/>
    <lineage>
        <taxon>Bacteria</taxon>
        <taxon>Pseudomonadati</taxon>
        <taxon>Pseudomonadota</taxon>
        <taxon>Gammaproteobacteria</taxon>
        <taxon>Oceanospirillales</taxon>
        <taxon>Oceanospirillaceae</taxon>
        <taxon>Marinomonas</taxon>
    </lineage>
</organism>
<dbReference type="Pfam" id="PF12833">
    <property type="entry name" value="HTH_18"/>
    <property type="match status" value="1"/>
</dbReference>
<accession>A0ABS0ZFS5</accession>
<dbReference type="EMBL" id="JAEMUH010000015">
    <property type="protein sequence ID" value="MBJ7552023.1"/>
    <property type="molecule type" value="Genomic_DNA"/>
</dbReference>
<evidence type="ECO:0000256" key="1">
    <source>
        <dbReference type="ARBA" id="ARBA00023015"/>
    </source>
</evidence>
<evidence type="ECO:0000256" key="2">
    <source>
        <dbReference type="ARBA" id="ARBA00023163"/>
    </source>
</evidence>
<evidence type="ECO:0000259" key="3">
    <source>
        <dbReference type="PROSITE" id="PS01124"/>
    </source>
</evidence>
<dbReference type="PROSITE" id="PS01124">
    <property type="entry name" value="HTH_ARAC_FAMILY_2"/>
    <property type="match status" value="1"/>
</dbReference>
<feature type="domain" description="HTH araC/xylS-type" evidence="3">
    <location>
        <begin position="212"/>
        <end position="309"/>
    </location>
</feature>
<dbReference type="PANTHER" id="PTHR47893:SF1">
    <property type="entry name" value="REGULATORY PROTEIN PCHR"/>
    <property type="match status" value="1"/>
</dbReference>
<dbReference type="InterPro" id="IPR053142">
    <property type="entry name" value="PchR_regulatory_protein"/>
</dbReference>
<dbReference type="InterPro" id="IPR018060">
    <property type="entry name" value="HTH_AraC"/>
</dbReference>
<gene>
    <name evidence="4" type="ORF">JHD44_15140</name>
</gene>
<keyword evidence="1" id="KW-0805">Transcription regulation</keyword>
<evidence type="ECO:0000313" key="4">
    <source>
        <dbReference type="EMBL" id="MBJ7552023.1"/>
    </source>
</evidence>
<dbReference type="InterPro" id="IPR009057">
    <property type="entry name" value="Homeodomain-like_sf"/>
</dbReference>
<proteinExistence type="predicted"/>